<evidence type="ECO:0000256" key="1">
    <source>
        <dbReference type="SAM" id="SignalP"/>
    </source>
</evidence>
<organism evidence="2 3">
    <name type="scientific">Sphingomonas chungangi</name>
    <dbReference type="NCBI Taxonomy" id="2683589"/>
    <lineage>
        <taxon>Bacteria</taxon>
        <taxon>Pseudomonadati</taxon>
        <taxon>Pseudomonadota</taxon>
        <taxon>Alphaproteobacteria</taxon>
        <taxon>Sphingomonadales</taxon>
        <taxon>Sphingomonadaceae</taxon>
        <taxon>Sphingomonas</taxon>
    </lineage>
</organism>
<keyword evidence="1" id="KW-0732">Signal</keyword>
<reference evidence="2 3" key="1">
    <citation type="submission" date="2020-07" db="EMBL/GenBank/DDBJ databases">
        <authorList>
            <person name="Sun Q."/>
        </authorList>
    </citation>
    <scope>NUCLEOTIDE SEQUENCE [LARGE SCALE GENOMIC DNA]</scope>
    <source>
        <strain evidence="2 3">CGMCC 1.13654</strain>
    </source>
</reference>
<proteinExistence type="predicted"/>
<evidence type="ECO:0000313" key="3">
    <source>
        <dbReference type="Proteomes" id="UP000570166"/>
    </source>
</evidence>
<keyword evidence="3" id="KW-1185">Reference proteome</keyword>
<feature type="signal peptide" evidence="1">
    <location>
        <begin position="1"/>
        <end position="23"/>
    </location>
</feature>
<feature type="chain" id="PRO_5032616428" description="Porin" evidence="1">
    <location>
        <begin position="24"/>
        <end position="291"/>
    </location>
</feature>
<dbReference type="EMBL" id="JACEIB010000001">
    <property type="protein sequence ID" value="MBA2932777.1"/>
    <property type="molecule type" value="Genomic_DNA"/>
</dbReference>
<comment type="caution">
    <text evidence="2">The sequence shown here is derived from an EMBL/GenBank/DDBJ whole genome shotgun (WGS) entry which is preliminary data.</text>
</comment>
<dbReference type="Pfam" id="PF09694">
    <property type="entry name" value="Gcw_chp"/>
    <property type="match status" value="1"/>
</dbReference>
<accession>A0A838L148</accession>
<sequence length="291" mass="31178">MRKALILSTLFAGTMLAAAPAWADDAPAPASDFTITGSAGVWSQYRFRGISQSDNKPVVQGALTITHKSGFYLSTWGSSATGNAAVDIGGTEIDVFAGYSKTIAGFTLDGGAYGYLYPGSTKPHIQIDSSGTFFGGATGISQNYFEIYGDVSKTYGPVTAKAGLNWAPKQSYFKNFGTSTRYNMYVYGELGFSLPSFPVSFHSHLGHTAGGFDFFPLGQSHPHQYFDYTVGATYKWKSLAFDLSVVGTSLSKKDTTVFAFDDGEDGTEAFRQNDYRRAAKAVLVGSISASF</sequence>
<protein>
    <recommendedName>
        <fullName evidence="4">Porin</fullName>
    </recommendedName>
</protein>
<gene>
    <name evidence="2" type="ORF">HZF05_01585</name>
</gene>
<dbReference type="RefSeq" id="WP_160364869.1">
    <property type="nucleotide sequence ID" value="NZ_JACEIB010000001.1"/>
</dbReference>
<dbReference type="InterPro" id="IPR010239">
    <property type="entry name" value="CHP02001"/>
</dbReference>
<evidence type="ECO:0008006" key="4">
    <source>
        <dbReference type="Google" id="ProtNLM"/>
    </source>
</evidence>
<dbReference type="Proteomes" id="UP000570166">
    <property type="component" value="Unassembled WGS sequence"/>
</dbReference>
<dbReference type="NCBIfam" id="TIGR02001">
    <property type="entry name" value="gcw_chp"/>
    <property type="match status" value="1"/>
</dbReference>
<evidence type="ECO:0000313" key="2">
    <source>
        <dbReference type="EMBL" id="MBA2932777.1"/>
    </source>
</evidence>
<name>A0A838L148_9SPHN</name>
<dbReference type="AlphaFoldDB" id="A0A838L148"/>